<sequence length="953" mass="103733">MKSKLALVILLNLIFLHFSLGQNVIPNNWKPNNRIFNISEDDRYVYIVGLFSELGGEKIGGVAKFSRTSDDLDINFPVFTKDDNESDATIHIIVSDGEDGWFIGGDFSKVNNISKGTIVHILSDGSVDPNWNVSIANGGSATSVSSIIVTEDHVFIAGNFIEINGFTKNRIAKLNKSNGQLDNSFGATFNQAVSSIILDDEDLYVSGTFTTVNSITRNRLAKINASTGDLDENWNPSASATVNNIYLKGDHIYVAGSFTEINGISKSRIARLNKSKGEVDMSFDAAISGEVRSLDFSPDNSTIYLAGSFTSVGGVQVNGIARLNNSGQVDSNWIPKVTGPINTLNLKDNSLYVGGSFSAIDGISVSGIARLSVSDGKISKDWNKNVAIVNTIFINQNSLMLGGRFSRAGMALRRSLARFYKSDFSLDLEWRPNEVSISSSTSEFTNLIVVDEKIYIAGSFRVSPNSMTRGLAELDYISGKVIQIYQTPEIRSIVAFDNHFYAAGNNEQKIIKIDRSSGVIENSGEISLNGPAQILKLSDDNLYIGGSFTEVAGVNRSKIAKYNLTTNSLDLSWNAGLANSNANTVVQSIAIDDDAVFIGGRSLYADINDWRPFFKLDKNAGQIISSWNPSPTGSLGLDGAVISPPSIVSSSDNYIYLVAPFFQFGGVNRPRLARVNKSIGGLDSSWNPNPNGSITSILVSENNVFIGGYFTTLLQNNISEKHFALFSDPVPPSAPTILSSVLNKRNATISFVQGSNGNSPIINYEYKLNDSEWILFDPEIQSSPGLITKLAYNTNYTIQIRAINEIGIGNPSNIFEFTTGAPPSLQEILSDIVNNNGANTDRLDFNDLLGLDDISEEESDKLKALILEGAEVETISDLRELLDQIRKLEEILTDIRDNGGANTDETDFNELLGLTDITEEESDKLKDLISEGAEVETVSDLRVLLDQIRNQGK</sequence>
<dbReference type="RefSeq" id="WP_170932528.1">
    <property type="nucleotide sequence ID" value="NZ_FZOK01000033.1"/>
</dbReference>
<dbReference type="InterPro" id="IPR036116">
    <property type="entry name" value="FN3_sf"/>
</dbReference>
<evidence type="ECO:0000313" key="3">
    <source>
        <dbReference type="Proteomes" id="UP000198480"/>
    </source>
</evidence>
<dbReference type="Proteomes" id="UP000198480">
    <property type="component" value="Unassembled WGS sequence"/>
</dbReference>
<dbReference type="Gene3D" id="2.80.10.50">
    <property type="match status" value="2"/>
</dbReference>
<dbReference type="InterPro" id="IPR013431">
    <property type="entry name" value="Delta_60_rpt"/>
</dbReference>
<dbReference type="EMBL" id="FZOK01000033">
    <property type="protein sequence ID" value="SNS78192.1"/>
    <property type="molecule type" value="Genomic_DNA"/>
</dbReference>
<evidence type="ECO:0000259" key="1">
    <source>
        <dbReference type="PROSITE" id="PS50853"/>
    </source>
</evidence>
<dbReference type="PANTHER" id="PTHR31778:SF2">
    <property type="entry name" value="BUD SITE SELECTION PROTEIN RAX2"/>
    <property type="match status" value="1"/>
</dbReference>
<dbReference type="InterPro" id="IPR003961">
    <property type="entry name" value="FN3_dom"/>
</dbReference>
<dbReference type="InterPro" id="IPR013783">
    <property type="entry name" value="Ig-like_fold"/>
</dbReference>
<gene>
    <name evidence="2" type="ORF">SAMN06295967_1331</name>
</gene>
<dbReference type="GO" id="GO:1902929">
    <property type="term" value="C:plasma membrane of growing cell tip"/>
    <property type="evidence" value="ECO:0007669"/>
    <property type="project" value="TreeGrafter"/>
</dbReference>
<organism evidence="2 3">
    <name type="scientific">Belliella buryatensis</name>
    <dbReference type="NCBI Taxonomy" id="1500549"/>
    <lineage>
        <taxon>Bacteria</taxon>
        <taxon>Pseudomonadati</taxon>
        <taxon>Bacteroidota</taxon>
        <taxon>Cytophagia</taxon>
        <taxon>Cytophagales</taxon>
        <taxon>Cyclobacteriaceae</taxon>
        <taxon>Belliella</taxon>
    </lineage>
</organism>
<reference evidence="3" key="1">
    <citation type="submission" date="2017-06" db="EMBL/GenBank/DDBJ databases">
        <authorList>
            <person name="Varghese N."/>
            <person name="Submissions S."/>
        </authorList>
    </citation>
    <scope>NUCLEOTIDE SEQUENCE [LARGE SCALE GENOMIC DNA]</scope>
    <source>
        <strain evidence="3">5C</strain>
    </source>
</reference>
<dbReference type="Pfam" id="PF17164">
    <property type="entry name" value="DUF5122"/>
    <property type="match status" value="7"/>
</dbReference>
<dbReference type="SUPFAM" id="SSF49265">
    <property type="entry name" value="Fibronectin type III"/>
    <property type="match status" value="1"/>
</dbReference>
<dbReference type="Gene3D" id="2.60.40.10">
    <property type="entry name" value="Immunoglobulins"/>
    <property type="match status" value="1"/>
</dbReference>
<proteinExistence type="predicted"/>
<dbReference type="SUPFAM" id="SSF50998">
    <property type="entry name" value="Quinoprotein alcohol dehydrogenase-like"/>
    <property type="match status" value="1"/>
</dbReference>
<accession>A0A239HA95</accession>
<dbReference type="SMART" id="SM00060">
    <property type="entry name" value="FN3"/>
    <property type="match status" value="1"/>
</dbReference>
<name>A0A239HA95_9BACT</name>
<dbReference type="AlphaFoldDB" id="A0A239HA95"/>
<protein>
    <recommendedName>
        <fullName evidence="1">Fibronectin type-III domain-containing protein</fullName>
    </recommendedName>
</protein>
<feature type="domain" description="Fibronectin type-III" evidence="1">
    <location>
        <begin position="731"/>
        <end position="822"/>
    </location>
</feature>
<feature type="non-terminal residue" evidence="2">
    <location>
        <position position="953"/>
    </location>
</feature>
<keyword evidence="3" id="KW-1185">Reference proteome</keyword>
<dbReference type="InterPro" id="IPR011047">
    <property type="entry name" value="Quinoprotein_ADH-like_sf"/>
</dbReference>
<dbReference type="CDD" id="cd00063">
    <property type="entry name" value="FN3"/>
    <property type="match status" value="1"/>
</dbReference>
<dbReference type="PROSITE" id="PS50853">
    <property type="entry name" value="FN3"/>
    <property type="match status" value="1"/>
</dbReference>
<dbReference type="PANTHER" id="PTHR31778">
    <property type="entry name" value="BUD SITE SELECTION PROTEIN RAX2"/>
    <property type="match status" value="1"/>
</dbReference>
<evidence type="ECO:0000313" key="2">
    <source>
        <dbReference type="EMBL" id="SNS78192.1"/>
    </source>
</evidence>